<evidence type="ECO:0000256" key="2">
    <source>
        <dbReference type="ARBA" id="ARBA00022478"/>
    </source>
</evidence>
<keyword evidence="2" id="KW-0240">DNA-directed RNA polymerase</keyword>
<dbReference type="Proteomes" id="UP000541444">
    <property type="component" value="Unassembled WGS sequence"/>
</dbReference>
<evidence type="ECO:0000256" key="5">
    <source>
        <dbReference type="ARBA" id="ARBA00022833"/>
    </source>
</evidence>
<evidence type="ECO:0000256" key="6">
    <source>
        <dbReference type="ARBA" id="ARBA00023163"/>
    </source>
</evidence>
<keyword evidence="10" id="KW-1185">Reference proteome</keyword>
<dbReference type="EMBL" id="JACGCM010002131">
    <property type="protein sequence ID" value="KAF6144276.1"/>
    <property type="molecule type" value="Genomic_DNA"/>
</dbReference>
<evidence type="ECO:0000313" key="10">
    <source>
        <dbReference type="Proteomes" id="UP000541444"/>
    </source>
</evidence>
<keyword evidence="5" id="KW-0862">Zinc</keyword>
<dbReference type="InterPro" id="IPR007083">
    <property type="entry name" value="RNA_pol_Rpb1_4"/>
</dbReference>
<keyword evidence="4" id="KW-0548">Nucleotidyltransferase</keyword>
<dbReference type="InterPro" id="IPR045867">
    <property type="entry name" value="DNA-dir_RpoC_beta_prime"/>
</dbReference>
<dbReference type="InterPro" id="IPR007066">
    <property type="entry name" value="RNA_pol_Rpb1_3"/>
</dbReference>
<feature type="domain" description="RNA polymerase N-terminal" evidence="8">
    <location>
        <begin position="147"/>
        <end position="396"/>
    </location>
</feature>
<evidence type="ECO:0000256" key="3">
    <source>
        <dbReference type="ARBA" id="ARBA00022679"/>
    </source>
</evidence>
<evidence type="ECO:0000256" key="1">
    <source>
        <dbReference type="ARBA" id="ARBA00012418"/>
    </source>
</evidence>
<dbReference type="GO" id="GO:0000428">
    <property type="term" value="C:DNA-directed RNA polymerase complex"/>
    <property type="evidence" value="ECO:0007669"/>
    <property type="project" value="UniProtKB-KW"/>
</dbReference>
<accession>A0A7J7LNP1</accession>
<proteinExistence type="predicted"/>
<dbReference type="SMART" id="SM00663">
    <property type="entry name" value="RPOLA_N"/>
    <property type="match status" value="1"/>
</dbReference>
<dbReference type="PANTHER" id="PTHR19376">
    <property type="entry name" value="DNA-DIRECTED RNA POLYMERASE"/>
    <property type="match status" value="1"/>
</dbReference>
<evidence type="ECO:0000259" key="8">
    <source>
        <dbReference type="SMART" id="SM00663"/>
    </source>
</evidence>
<dbReference type="SUPFAM" id="SSF64484">
    <property type="entry name" value="beta and beta-prime subunits of DNA dependent RNA-polymerase"/>
    <property type="match status" value="1"/>
</dbReference>
<organism evidence="9 10">
    <name type="scientific">Kingdonia uniflora</name>
    <dbReference type="NCBI Taxonomy" id="39325"/>
    <lineage>
        <taxon>Eukaryota</taxon>
        <taxon>Viridiplantae</taxon>
        <taxon>Streptophyta</taxon>
        <taxon>Embryophyta</taxon>
        <taxon>Tracheophyta</taxon>
        <taxon>Spermatophyta</taxon>
        <taxon>Magnoliopsida</taxon>
        <taxon>Ranunculales</taxon>
        <taxon>Circaeasteraceae</taxon>
        <taxon>Kingdonia</taxon>
    </lineage>
</organism>
<evidence type="ECO:0000313" key="9">
    <source>
        <dbReference type="EMBL" id="KAF6144276.1"/>
    </source>
</evidence>
<reference evidence="9 10" key="1">
    <citation type="journal article" date="2020" name="IScience">
        <title>Genome Sequencing of the Endangered Kingdonia uniflora (Circaeasteraceae, Ranunculales) Reveals Potential Mechanisms of Evolutionary Specialization.</title>
        <authorList>
            <person name="Sun Y."/>
            <person name="Deng T."/>
            <person name="Zhang A."/>
            <person name="Moore M.J."/>
            <person name="Landis J.B."/>
            <person name="Lin N."/>
            <person name="Zhang H."/>
            <person name="Zhang X."/>
            <person name="Huang J."/>
            <person name="Zhang X."/>
            <person name="Sun H."/>
            <person name="Wang H."/>
        </authorList>
    </citation>
    <scope>NUCLEOTIDE SEQUENCE [LARGE SCALE GENOMIC DNA]</scope>
    <source>
        <strain evidence="9">TB1705</strain>
        <tissue evidence="9">Leaf</tissue>
    </source>
</reference>
<comment type="caution">
    <text evidence="9">The sequence shown here is derived from an EMBL/GenBank/DDBJ whole genome shotgun (WGS) entry which is preliminary data.</text>
</comment>
<dbReference type="InterPro" id="IPR006592">
    <property type="entry name" value="RNA_pol_N"/>
</dbReference>
<gene>
    <name evidence="9" type="ORF">GIB67_024503</name>
</gene>
<dbReference type="Pfam" id="PF00623">
    <property type="entry name" value="RNA_pol_Rpb1_2"/>
    <property type="match status" value="1"/>
</dbReference>
<dbReference type="Pfam" id="PF05000">
    <property type="entry name" value="RNA_pol_Rpb1_4"/>
    <property type="match status" value="1"/>
</dbReference>
<dbReference type="InterPro" id="IPR038120">
    <property type="entry name" value="Rpb1_funnel_sf"/>
</dbReference>
<sequence length="927" mass="104768">MFSCYVPEDHTAAETSSQPKGCKYCVKQAKSMPWYPKFKFKTATKSTVVVVEVNERIPMRFKNKSLGELLPDDYWDFIPKDPEPEESCLKSNMRTLSTPQDHIEVGNGGDRILVVFDVVKDQGLHGVYLLLKDVEQKFVEKLALRAEYLFLTCLPVTPNCNRVMEATQVYGMSFLNTERPKKYENELNTEKSKKNEMKGSKWMKNTVLSKRTDNALRMTVVGDPNIKLGEIGLPRHIADKLEIPENLNSVNWVNLNACCSLRLLEKGELKTRREGRIIHVNHMNKVQVGDTVYRPLEDGDIVLINRPPSIHQHAIIAFTVKVLPTTAVMSLNPVCCSPFRGDFDGDCLHGFIPQSMESRVELKELVALNRQVLNGQNGRNLLSLCHDSLSAAYLVKEKGVFLNKFQMQQLLLMCPRQLFSPAILNTNQNQTDTSLSWTGSQLLSMLLPQCLNYKLPSSGKGIHVSKGEIMSSSPDCTWLQDKDENLFSSLIKHYGDKVLDFMFHIQEVLLEWISMRGLSVSLSDLYLSPDSNLREKMVEEVRYGLQDAEQSCHLKQLVMDSRMNTMDCVEEDQTVKDLELSLNKNNVGAFKEVFRNVQNLPFRYASRDNSLLSMVKAGSKGNLSKLVQQSLCVGLQQPSIPLSFRVPSQLSCASWNHQKLSDLHQKAHCIPESSVPYALVKSSFISGLNPLECFVHSLSSRDSSFSDNADLPGTLSRKLMSYMRDIYKAYDGTVRSSYGNQLVQFSYANRDKNSIQEDTHSFSGKSVNSLVDFGSPVGSLAAYSISEAAYGALDQPIGTLETSPLVNLKKVLESGQKKVKRDQSISLFLSKEAIRWHGMEHASLKVKSHLERVLFSDVVSTVMIFFSEQISNTMRFSPWVCHFHISKERMDRRGLNEQSIRDALNTDCEKARVKAKFCIPKLRILSR</sequence>
<dbReference type="AlphaFoldDB" id="A0A7J7LNP1"/>
<dbReference type="PANTHER" id="PTHR19376:SF36">
    <property type="entry name" value="DNA-DIRECTED RNA POLYMERASE IV SUBUNIT 1"/>
    <property type="match status" value="1"/>
</dbReference>
<dbReference type="Pfam" id="PF04983">
    <property type="entry name" value="RNA_pol_Rpb1_3"/>
    <property type="match status" value="1"/>
</dbReference>
<dbReference type="InterPro" id="IPR042102">
    <property type="entry name" value="RNA_pol_Rpb1_3_sf"/>
</dbReference>
<dbReference type="Gene3D" id="3.30.1490.180">
    <property type="entry name" value="RNA polymerase ii"/>
    <property type="match status" value="1"/>
</dbReference>
<dbReference type="Gene3D" id="1.10.274.100">
    <property type="entry name" value="RNA polymerase Rpb1, domain 3"/>
    <property type="match status" value="1"/>
</dbReference>
<dbReference type="GO" id="GO:0003899">
    <property type="term" value="F:DNA-directed RNA polymerase activity"/>
    <property type="evidence" value="ECO:0007669"/>
    <property type="project" value="UniProtKB-EC"/>
</dbReference>
<evidence type="ECO:0000256" key="4">
    <source>
        <dbReference type="ARBA" id="ARBA00022695"/>
    </source>
</evidence>
<dbReference type="EC" id="2.7.7.6" evidence="1"/>
<dbReference type="InterPro" id="IPR000722">
    <property type="entry name" value="RNA_pol_asu"/>
</dbReference>
<name>A0A7J7LNP1_9MAGN</name>
<dbReference type="Gene3D" id="2.40.40.20">
    <property type="match status" value="1"/>
</dbReference>
<dbReference type="GO" id="GO:0003677">
    <property type="term" value="F:DNA binding"/>
    <property type="evidence" value="ECO:0007669"/>
    <property type="project" value="InterPro"/>
</dbReference>
<dbReference type="Gene3D" id="1.10.132.30">
    <property type="match status" value="1"/>
</dbReference>
<keyword evidence="6" id="KW-0804">Transcription</keyword>
<dbReference type="OrthoDB" id="409625at2759"/>
<keyword evidence="3" id="KW-0808">Transferase</keyword>
<evidence type="ECO:0000256" key="7">
    <source>
        <dbReference type="ARBA" id="ARBA00048552"/>
    </source>
</evidence>
<protein>
    <recommendedName>
        <fullName evidence="1">DNA-directed RNA polymerase</fullName>
        <ecNumber evidence="1">2.7.7.6</ecNumber>
    </recommendedName>
</protein>
<comment type="catalytic activity">
    <reaction evidence="7">
        <text>RNA(n) + a ribonucleoside 5'-triphosphate = RNA(n+1) + diphosphate</text>
        <dbReference type="Rhea" id="RHEA:21248"/>
        <dbReference type="Rhea" id="RHEA-COMP:14527"/>
        <dbReference type="Rhea" id="RHEA-COMP:17342"/>
        <dbReference type="ChEBI" id="CHEBI:33019"/>
        <dbReference type="ChEBI" id="CHEBI:61557"/>
        <dbReference type="ChEBI" id="CHEBI:140395"/>
        <dbReference type="EC" id="2.7.7.6"/>
    </reaction>
</comment>
<dbReference type="GO" id="GO:0006351">
    <property type="term" value="P:DNA-templated transcription"/>
    <property type="evidence" value="ECO:0007669"/>
    <property type="project" value="InterPro"/>
</dbReference>